<dbReference type="PANTHER" id="PTHR43098:SF3">
    <property type="entry name" value="L-ORNITHINE N(5)-MONOOXYGENASE-RELATED"/>
    <property type="match status" value="1"/>
</dbReference>
<dbReference type="EC" id="1.14.13.-" evidence="8"/>
<evidence type="ECO:0000313" key="8">
    <source>
        <dbReference type="EMBL" id="MFC4831778.1"/>
    </source>
</evidence>
<evidence type="ECO:0000256" key="2">
    <source>
        <dbReference type="ARBA" id="ARBA00010139"/>
    </source>
</evidence>
<evidence type="ECO:0000256" key="3">
    <source>
        <dbReference type="ARBA" id="ARBA00022630"/>
    </source>
</evidence>
<evidence type="ECO:0000256" key="6">
    <source>
        <dbReference type="ARBA" id="ARBA00023002"/>
    </source>
</evidence>
<comment type="similarity">
    <text evidence="2">Belongs to the FAD-binding monooxygenase family.</text>
</comment>
<dbReference type="Proteomes" id="UP001595909">
    <property type="component" value="Unassembled WGS sequence"/>
</dbReference>
<evidence type="ECO:0000256" key="7">
    <source>
        <dbReference type="ARBA" id="ARBA00023033"/>
    </source>
</evidence>
<evidence type="ECO:0000256" key="4">
    <source>
        <dbReference type="ARBA" id="ARBA00022827"/>
    </source>
</evidence>
<dbReference type="InterPro" id="IPR050775">
    <property type="entry name" value="FAD-binding_Monooxygenases"/>
</dbReference>
<dbReference type="InterPro" id="IPR020946">
    <property type="entry name" value="Flavin_mOase-like"/>
</dbReference>
<evidence type="ECO:0000313" key="9">
    <source>
        <dbReference type="Proteomes" id="UP001595909"/>
    </source>
</evidence>
<keyword evidence="5" id="KW-0521">NADP</keyword>
<name>A0ABV9REW5_9PSEU</name>
<dbReference type="SUPFAM" id="SSF51905">
    <property type="entry name" value="FAD/NAD(P)-binding domain"/>
    <property type="match status" value="2"/>
</dbReference>
<dbReference type="PANTHER" id="PTHR43098">
    <property type="entry name" value="L-ORNITHINE N(5)-MONOOXYGENASE-RELATED"/>
    <property type="match status" value="1"/>
</dbReference>
<dbReference type="EMBL" id="JBHSIM010000009">
    <property type="protein sequence ID" value="MFC4831778.1"/>
    <property type="molecule type" value="Genomic_DNA"/>
</dbReference>
<reference evidence="9" key="1">
    <citation type="journal article" date="2019" name="Int. J. Syst. Evol. Microbiol.">
        <title>The Global Catalogue of Microorganisms (GCM) 10K type strain sequencing project: providing services to taxonomists for standard genome sequencing and annotation.</title>
        <authorList>
            <consortium name="The Broad Institute Genomics Platform"/>
            <consortium name="The Broad Institute Genome Sequencing Center for Infectious Disease"/>
            <person name="Wu L."/>
            <person name="Ma J."/>
        </authorList>
    </citation>
    <scope>NUCLEOTIDE SEQUENCE [LARGE SCALE GENOMIC DNA]</scope>
    <source>
        <strain evidence="9">CCUG 50347</strain>
    </source>
</reference>
<evidence type="ECO:0000256" key="1">
    <source>
        <dbReference type="ARBA" id="ARBA00001974"/>
    </source>
</evidence>
<keyword evidence="6 8" id="KW-0560">Oxidoreductase</keyword>
<comment type="cofactor">
    <cofactor evidence="1">
        <name>FAD</name>
        <dbReference type="ChEBI" id="CHEBI:57692"/>
    </cofactor>
</comment>
<dbReference type="RefSeq" id="WP_274191368.1">
    <property type="nucleotide sequence ID" value="NZ_BAABHN010000009.1"/>
</dbReference>
<proteinExistence type="inferred from homology"/>
<sequence length="495" mass="54093">MTVEELDAVVIGAGVAGLYQLHLLRAQGLRVRAYDAADDIGGSWWWHGYPGSHLDSEGPGYQYLFSEQLYRDWGWSERYPAGYEVQRWLRFVADRLDLRRDIRLRTRVVDLHLDKERGRWTVRTDSGEILDARFVVACTGVLPERTIDLIGGDFAGQVLDTARWPEGRYDLAGRRVGVLGSGAAAVQLVPTIVDRVSRLTVFATGPVDLLPRANPVFGWRERDAYRSRFAELRDTVVHTLTGDEERPPAPGDGTRSAWTGALGAPGDAGEAVRAAMRARLPDPGLADVLVPRGGFGVRPVRLDAGYLEVFGRDDVDLVDLGHTPIDRLVPEGIELSDGTVHALDVIVVTSTFDGGPDALTRVDVRGRGGRVLAEEWGSQDRGAQPRSTLGLAKRGYPNLFTTAAPLTPPSDRCLMTTCRQVQVEWIAQAIADLRAAGLDTLEATAAGEDAWIAHHHEVAGRMPVAASSDYAGGVGLYRERCLREADAGYPSFRRA</sequence>
<gene>
    <name evidence="8" type="ORF">ACFPEL_05085</name>
</gene>
<organism evidence="8 9">
    <name type="scientific">Actinomycetospora chibensis</name>
    <dbReference type="NCBI Taxonomy" id="663606"/>
    <lineage>
        <taxon>Bacteria</taxon>
        <taxon>Bacillati</taxon>
        <taxon>Actinomycetota</taxon>
        <taxon>Actinomycetes</taxon>
        <taxon>Pseudonocardiales</taxon>
        <taxon>Pseudonocardiaceae</taxon>
        <taxon>Actinomycetospora</taxon>
    </lineage>
</organism>
<accession>A0ABV9REW5</accession>
<dbReference type="GO" id="GO:0004497">
    <property type="term" value="F:monooxygenase activity"/>
    <property type="evidence" value="ECO:0007669"/>
    <property type="project" value="UniProtKB-KW"/>
</dbReference>
<keyword evidence="4" id="KW-0274">FAD</keyword>
<evidence type="ECO:0000256" key="5">
    <source>
        <dbReference type="ARBA" id="ARBA00022857"/>
    </source>
</evidence>
<comment type="caution">
    <text evidence="8">The sequence shown here is derived from an EMBL/GenBank/DDBJ whole genome shotgun (WGS) entry which is preliminary data.</text>
</comment>
<keyword evidence="7 8" id="KW-0503">Monooxygenase</keyword>
<keyword evidence="9" id="KW-1185">Reference proteome</keyword>
<dbReference type="Gene3D" id="3.50.50.60">
    <property type="entry name" value="FAD/NAD(P)-binding domain"/>
    <property type="match status" value="2"/>
</dbReference>
<dbReference type="InterPro" id="IPR036188">
    <property type="entry name" value="FAD/NAD-bd_sf"/>
</dbReference>
<keyword evidence="3" id="KW-0285">Flavoprotein</keyword>
<dbReference type="Pfam" id="PF00743">
    <property type="entry name" value="FMO-like"/>
    <property type="match status" value="1"/>
</dbReference>
<protein>
    <submittedName>
        <fullName evidence="8">Flavin-containing monooxygenase</fullName>
        <ecNumber evidence="8">1.14.13.-</ecNumber>
    </submittedName>
</protein>